<name>A0AAP0EWF6_9MAGN</name>
<comment type="caution">
    <text evidence="2">The sequence shown here is derived from an EMBL/GenBank/DDBJ whole genome shotgun (WGS) entry which is preliminary data.</text>
</comment>
<feature type="compositionally biased region" description="Basic and acidic residues" evidence="1">
    <location>
        <begin position="45"/>
        <end position="61"/>
    </location>
</feature>
<accession>A0AAP0EWF6</accession>
<dbReference type="Proteomes" id="UP001419268">
    <property type="component" value="Unassembled WGS sequence"/>
</dbReference>
<feature type="region of interest" description="Disordered" evidence="1">
    <location>
        <begin position="42"/>
        <end position="61"/>
    </location>
</feature>
<keyword evidence="3" id="KW-1185">Reference proteome</keyword>
<organism evidence="2 3">
    <name type="scientific">Stephania cephalantha</name>
    <dbReference type="NCBI Taxonomy" id="152367"/>
    <lineage>
        <taxon>Eukaryota</taxon>
        <taxon>Viridiplantae</taxon>
        <taxon>Streptophyta</taxon>
        <taxon>Embryophyta</taxon>
        <taxon>Tracheophyta</taxon>
        <taxon>Spermatophyta</taxon>
        <taxon>Magnoliopsida</taxon>
        <taxon>Ranunculales</taxon>
        <taxon>Menispermaceae</taxon>
        <taxon>Menispermoideae</taxon>
        <taxon>Cissampelideae</taxon>
        <taxon>Stephania</taxon>
    </lineage>
</organism>
<evidence type="ECO:0000313" key="3">
    <source>
        <dbReference type="Proteomes" id="UP001419268"/>
    </source>
</evidence>
<sequence length="61" mass="7145">MGFSCHITHPITSHITSNITSTIPHHFFFVLSHQITNKKVFPLKSGERKKEGEKERERGRW</sequence>
<evidence type="ECO:0000313" key="2">
    <source>
        <dbReference type="EMBL" id="KAK9100391.1"/>
    </source>
</evidence>
<dbReference type="AlphaFoldDB" id="A0AAP0EWF6"/>
<proteinExistence type="predicted"/>
<gene>
    <name evidence="2" type="ORF">Scep_023821</name>
</gene>
<evidence type="ECO:0000256" key="1">
    <source>
        <dbReference type="SAM" id="MobiDB-lite"/>
    </source>
</evidence>
<dbReference type="EMBL" id="JBBNAG010000010">
    <property type="protein sequence ID" value="KAK9100391.1"/>
    <property type="molecule type" value="Genomic_DNA"/>
</dbReference>
<reference evidence="2 3" key="1">
    <citation type="submission" date="2024-01" db="EMBL/GenBank/DDBJ databases">
        <title>Genome assemblies of Stephania.</title>
        <authorList>
            <person name="Yang L."/>
        </authorList>
    </citation>
    <scope>NUCLEOTIDE SEQUENCE [LARGE SCALE GENOMIC DNA]</scope>
    <source>
        <strain evidence="2">JXDWG</strain>
        <tissue evidence="2">Leaf</tissue>
    </source>
</reference>
<protein>
    <submittedName>
        <fullName evidence="2">Uncharacterized protein</fullName>
    </submittedName>
</protein>